<protein>
    <recommendedName>
        <fullName evidence="4">MucR family transcriptional regulator</fullName>
    </recommendedName>
</protein>
<dbReference type="Gene3D" id="1.10.10.1550">
    <property type="entry name" value="ROS/MUCR transcriptional regulator protein"/>
    <property type="match status" value="1"/>
</dbReference>
<dbReference type="AlphaFoldDB" id="W4M6R9"/>
<dbReference type="InterPro" id="IPR041920">
    <property type="entry name" value="ROS/MUCR_sf"/>
</dbReference>
<evidence type="ECO:0000313" key="2">
    <source>
        <dbReference type="EMBL" id="ETX06054.1"/>
    </source>
</evidence>
<proteinExistence type="inferred from homology"/>
<reference evidence="2 3" key="1">
    <citation type="journal article" date="2014" name="Nature">
        <title>An environmental bacterial taxon with a large and distinct metabolic repertoire.</title>
        <authorList>
            <person name="Wilson M.C."/>
            <person name="Mori T."/>
            <person name="Ruckert C."/>
            <person name="Uria A.R."/>
            <person name="Helf M.J."/>
            <person name="Takada K."/>
            <person name="Gernert C."/>
            <person name="Steffens U.A."/>
            <person name="Heycke N."/>
            <person name="Schmitt S."/>
            <person name="Rinke C."/>
            <person name="Helfrich E.J."/>
            <person name="Brachmann A.O."/>
            <person name="Gurgui C."/>
            <person name="Wakimoto T."/>
            <person name="Kracht M."/>
            <person name="Crusemann M."/>
            <person name="Hentschel U."/>
            <person name="Abe I."/>
            <person name="Matsunaga S."/>
            <person name="Kalinowski J."/>
            <person name="Takeyama H."/>
            <person name="Piel J."/>
        </authorList>
    </citation>
    <scope>NUCLEOTIDE SEQUENCE [LARGE SCALE GENOMIC DNA]</scope>
    <source>
        <strain evidence="3">TSY2</strain>
    </source>
</reference>
<evidence type="ECO:0000313" key="3">
    <source>
        <dbReference type="Proteomes" id="UP000019140"/>
    </source>
</evidence>
<dbReference type="Proteomes" id="UP000019140">
    <property type="component" value="Unassembled WGS sequence"/>
</dbReference>
<dbReference type="HOGENOM" id="CLU_106247_3_0_7"/>
<comment type="similarity">
    <text evidence="1">Belongs to the ros/MucR family.</text>
</comment>
<gene>
    <name evidence="2" type="ORF">ETSY2_19380</name>
</gene>
<name>W4M6R9_9BACT</name>
<evidence type="ECO:0000256" key="1">
    <source>
        <dbReference type="ARBA" id="ARBA00007031"/>
    </source>
</evidence>
<dbReference type="EMBL" id="AZHX01000794">
    <property type="protein sequence ID" value="ETX06054.1"/>
    <property type="molecule type" value="Genomic_DNA"/>
</dbReference>
<comment type="caution">
    <text evidence="2">The sequence shown here is derived from an EMBL/GenBank/DDBJ whole genome shotgun (WGS) entry which is preliminary data.</text>
</comment>
<dbReference type="GO" id="GO:0006355">
    <property type="term" value="P:regulation of DNA-templated transcription"/>
    <property type="evidence" value="ECO:0007669"/>
    <property type="project" value="InterPro"/>
</dbReference>
<organism evidence="2 3">
    <name type="scientific">Candidatus Entotheonella gemina</name>
    <dbReference type="NCBI Taxonomy" id="1429439"/>
    <lineage>
        <taxon>Bacteria</taxon>
        <taxon>Pseudomonadati</taxon>
        <taxon>Nitrospinota/Tectimicrobiota group</taxon>
        <taxon>Candidatus Tectimicrobiota</taxon>
        <taxon>Candidatus Entotheonellia</taxon>
        <taxon>Candidatus Entotheonellales</taxon>
        <taxon>Candidatus Entotheonellaceae</taxon>
        <taxon>Candidatus Entotheonella</taxon>
    </lineage>
</organism>
<dbReference type="InterPro" id="IPR008807">
    <property type="entry name" value="ROS_MUCR"/>
</dbReference>
<accession>W4M6R9</accession>
<dbReference type="GO" id="GO:0003677">
    <property type="term" value="F:DNA binding"/>
    <property type="evidence" value="ECO:0007669"/>
    <property type="project" value="InterPro"/>
</dbReference>
<sequence>MAKSVVELCAEVVTAQAQSRRMTSEEVAGSIRAVYQTLQELEQHAQEPYEKEADEHEALALLRRQPQKAFQRTKVYCLECGKSFKLLSNRHLATHSLTPRAYKQKWGFPLRTSLSAQTLTARRRQLAKSQGMGSALAEWRAARQQKAAL</sequence>
<dbReference type="Pfam" id="PF05443">
    <property type="entry name" value="ROS_MUCR"/>
    <property type="match status" value="1"/>
</dbReference>
<keyword evidence="3" id="KW-1185">Reference proteome</keyword>
<dbReference type="GO" id="GO:0008270">
    <property type="term" value="F:zinc ion binding"/>
    <property type="evidence" value="ECO:0007669"/>
    <property type="project" value="InterPro"/>
</dbReference>
<evidence type="ECO:0008006" key="4">
    <source>
        <dbReference type="Google" id="ProtNLM"/>
    </source>
</evidence>